<evidence type="ECO:0000313" key="2">
    <source>
        <dbReference type="EMBL" id="MFK2900639.1"/>
    </source>
</evidence>
<accession>A0ABW8JJI4</accession>
<feature type="compositionally biased region" description="Polar residues" evidence="1">
    <location>
        <begin position="44"/>
        <end position="62"/>
    </location>
</feature>
<evidence type="ECO:0000313" key="3">
    <source>
        <dbReference type="Proteomes" id="UP001620461"/>
    </source>
</evidence>
<comment type="caution">
    <text evidence="2">The sequence shown here is derived from an EMBL/GenBank/DDBJ whole genome shotgun (WGS) entry which is preliminary data.</text>
</comment>
<organism evidence="2 3">
    <name type="scientific">Dyella jejuensis</name>
    <dbReference type="NCBI Taxonomy" id="1432009"/>
    <lineage>
        <taxon>Bacteria</taxon>
        <taxon>Pseudomonadati</taxon>
        <taxon>Pseudomonadota</taxon>
        <taxon>Gammaproteobacteria</taxon>
        <taxon>Lysobacterales</taxon>
        <taxon>Rhodanobacteraceae</taxon>
        <taxon>Dyella</taxon>
    </lineage>
</organism>
<reference evidence="2 3" key="1">
    <citation type="submission" date="2020-10" db="EMBL/GenBank/DDBJ databases">
        <title>Phylogeny of dyella-like bacteria.</title>
        <authorList>
            <person name="Fu J."/>
        </authorList>
    </citation>
    <scope>NUCLEOTIDE SEQUENCE [LARGE SCALE GENOMIC DNA]</scope>
    <source>
        <strain evidence="2 3">JP1</strain>
    </source>
</reference>
<evidence type="ECO:0000256" key="1">
    <source>
        <dbReference type="SAM" id="MobiDB-lite"/>
    </source>
</evidence>
<dbReference type="RefSeq" id="WP_404547122.1">
    <property type="nucleotide sequence ID" value="NZ_JADIKJ010000010.1"/>
</dbReference>
<name>A0ABW8JJI4_9GAMM</name>
<feature type="compositionally biased region" description="Basic and acidic residues" evidence="1">
    <location>
        <begin position="1"/>
        <end position="11"/>
    </location>
</feature>
<dbReference type="Proteomes" id="UP001620461">
    <property type="component" value="Unassembled WGS sequence"/>
</dbReference>
<keyword evidence="3" id="KW-1185">Reference proteome</keyword>
<proteinExistence type="predicted"/>
<feature type="compositionally biased region" description="Basic and acidic residues" evidence="1">
    <location>
        <begin position="65"/>
        <end position="77"/>
    </location>
</feature>
<gene>
    <name evidence="2" type="ORF">ISP15_09850</name>
</gene>
<sequence length="77" mass="8658">MIAHKKPDPHAHANPVETAQELLKSKRERSQAPPSWPHAEDQPRQAQVSARTSSLELNQGMPSESGHERNDIGKRHH</sequence>
<feature type="region of interest" description="Disordered" evidence="1">
    <location>
        <begin position="1"/>
        <end position="77"/>
    </location>
</feature>
<dbReference type="EMBL" id="JADIKJ010000010">
    <property type="protein sequence ID" value="MFK2900639.1"/>
    <property type="molecule type" value="Genomic_DNA"/>
</dbReference>
<protein>
    <submittedName>
        <fullName evidence="2">Uncharacterized protein</fullName>
    </submittedName>
</protein>